<organism evidence="2 3">
    <name type="scientific">Blepharisma stoltei</name>
    <dbReference type="NCBI Taxonomy" id="1481888"/>
    <lineage>
        <taxon>Eukaryota</taxon>
        <taxon>Sar</taxon>
        <taxon>Alveolata</taxon>
        <taxon>Ciliophora</taxon>
        <taxon>Postciliodesmatophora</taxon>
        <taxon>Heterotrichea</taxon>
        <taxon>Heterotrichida</taxon>
        <taxon>Blepharismidae</taxon>
        <taxon>Blepharisma</taxon>
    </lineage>
</organism>
<dbReference type="AlphaFoldDB" id="A0AAU9K7X7"/>
<dbReference type="Proteomes" id="UP001162131">
    <property type="component" value="Unassembled WGS sequence"/>
</dbReference>
<evidence type="ECO:0000313" key="3">
    <source>
        <dbReference type="Proteomes" id="UP001162131"/>
    </source>
</evidence>
<keyword evidence="3" id="KW-1185">Reference proteome</keyword>
<name>A0AAU9K7X7_9CILI</name>
<evidence type="ECO:0000256" key="1">
    <source>
        <dbReference type="SAM" id="Coils"/>
    </source>
</evidence>
<evidence type="ECO:0000313" key="2">
    <source>
        <dbReference type="EMBL" id="CAG9329256.1"/>
    </source>
</evidence>
<gene>
    <name evidence="2" type="ORF">BSTOLATCC_MIC48082</name>
</gene>
<proteinExistence type="predicted"/>
<reference evidence="2" key="1">
    <citation type="submission" date="2021-09" db="EMBL/GenBank/DDBJ databases">
        <authorList>
            <consortium name="AG Swart"/>
            <person name="Singh M."/>
            <person name="Singh A."/>
            <person name="Seah K."/>
            <person name="Emmerich C."/>
        </authorList>
    </citation>
    <scope>NUCLEOTIDE SEQUENCE</scope>
    <source>
        <strain evidence="2">ATCC30299</strain>
    </source>
</reference>
<sequence>MDNEKFCNKISVPTQAYQMQSLDSSNKLSTITLPNPLGSSKYQALKNWYQENRKNQTISLMLNRITKNNKISSEFYSRPLLMLLEEICDSLMMEELEISLWAIYLDNIIWGKNASYFENGIWFASYAAKSSLSNDIEIYEKIIVEKIPNFHRFYDEWYSQHRSDLSVNSMNINQKYNKLSRIAKYYQFTVLNYNYYVDKILDSPKGAERMKKRIRGKNEDVLKKKIKLSKNKEKIRFEQGIVEKSIKNLKNEKKEAKELSRIEEGASSSVHTKDALRNEEQKKDTYIMGKIEMYCSGLIEANDLVLDDSLNEDWSILFD</sequence>
<dbReference type="EMBL" id="CAJZBQ010000047">
    <property type="protein sequence ID" value="CAG9329256.1"/>
    <property type="molecule type" value="Genomic_DNA"/>
</dbReference>
<accession>A0AAU9K7X7</accession>
<comment type="caution">
    <text evidence="2">The sequence shown here is derived from an EMBL/GenBank/DDBJ whole genome shotgun (WGS) entry which is preliminary data.</text>
</comment>
<protein>
    <submittedName>
        <fullName evidence="2">Uncharacterized protein</fullName>
    </submittedName>
</protein>
<keyword evidence="1" id="KW-0175">Coiled coil</keyword>
<feature type="coiled-coil region" evidence="1">
    <location>
        <begin position="239"/>
        <end position="266"/>
    </location>
</feature>